<name>A0A1G8H4N4_9BACI</name>
<dbReference type="Gene3D" id="3.40.190.10">
    <property type="entry name" value="Periplasmic binding protein-like II"/>
    <property type="match status" value="2"/>
</dbReference>
<dbReference type="Pfam" id="PF16868">
    <property type="entry name" value="NMT1_3"/>
    <property type="match status" value="1"/>
</dbReference>
<evidence type="ECO:0000256" key="2">
    <source>
        <dbReference type="SAM" id="SignalP"/>
    </source>
</evidence>
<dbReference type="CDD" id="cd13520">
    <property type="entry name" value="PBP2_TAXI_TRAP"/>
    <property type="match status" value="1"/>
</dbReference>
<evidence type="ECO:0000313" key="4">
    <source>
        <dbReference type="Proteomes" id="UP000199163"/>
    </source>
</evidence>
<dbReference type="RefSeq" id="WP_091274883.1">
    <property type="nucleotide sequence ID" value="NZ_FNDK01000018.1"/>
</dbReference>
<dbReference type="InterPro" id="IPR011852">
    <property type="entry name" value="TRAP_TAXI"/>
</dbReference>
<accession>A0A1G8H4N4</accession>
<dbReference type="PANTHER" id="PTHR42941">
    <property type="entry name" value="SLL1037 PROTEIN"/>
    <property type="match status" value="1"/>
</dbReference>
<dbReference type="STRING" id="568899.SAMN05192534_11854"/>
<evidence type="ECO:0008006" key="5">
    <source>
        <dbReference type="Google" id="ProtNLM"/>
    </source>
</evidence>
<evidence type="ECO:0000256" key="1">
    <source>
        <dbReference type="SAM" id="MobiDB-lite"/>
    </source>
</evidence>
<dbReference type="AlphaFoldDB" id="A0A1G8H4N4"/>
<protein>
    <recommendedName>
        <fullName evidence="5">TRAP transporter solute receptor, TAXI family</fullName>
    </recommendedName>
</protein>
<gene>
    <name evidence="3" type="ORF">SAMN05192534_11854</name>
</gene>
<keyword evidence="4" id="KW-1185">Reference proteome</keyword>
<dbReference type="OrthoDB" id="9776669at2"/>
<dbReference type="PROSITE" id="PS51257">
    <property type="entry name" value="PROKAR_LIPOPROTEIN"/>
    <property type="match status" value="1"/>
</dbReference>
<organism evidence="3 4">
    <name type="scientific">Alteribacillus persepolensis</name>
    <dbReference type="NCBI Taxonomy" id="568899"/>
    <lineage>
        <taxon>Bacteria</taxon>
        <taxon>Bacillati</taxon>
        <taxon>Bacillota</taxon>
        <taxon>Bacilli</taxon>
        <taxon>Bacillales</taxon>
        <taxon>Bacillaceae</taxon>
        <taxon>Alteribacillus</taxon>
    </lineage>
</organism>
<dbReference type="Proteomes" id="UP000199163">
    <property type="component" value="Unassembled WGS sequence"/>
</dbReference>
<reference evidence="3 4" key="1">
    <citation type="submission" date="2016-10" db="EMBL/GenBank/DDBJ databases">
        <authorList>
            <person name="de Groot N.N."/>
        </authorList>
    </citation>
    <scope>NUCLEOTIDE SEQUENCE [LARGE SCALE GENOMIC DNA]</scope>
    <source>
        <strain evidence="3 4">DSM 21632</strain>
    </source>
</reference>
<feature type="compositionally biased region" description="Acidic residues" evidence="1">
    <location>
        <begin position="344"/>
        <end position="392"/>
    </location>
</feature>
<dbReference type="NCBIfam" id="TIGR02122">
    <property type="entry name" value="TRAP_TAXI"/>
    <property type="match status" value="1"/>
</dbReference>
<feature type="region of interest" description="Disordered" evidence="1">
    <location>
        <begin position="334"/>
        <end position="392"/>
    </location>
</feature>
<evidence type="ECO:0000313" key="3">
    <source>
        <dbReference type="EMBL" id="SDI01614.1"/>
    </source>
</evidence>
<feature type="chain" id="PRO_5039333105" description="TRAP transporter solute receptor, TAXI family" evidence="2">
    <location>
        <begin position="21"/>
        <end position="392"/>
    </location>
</feature>
<proteinExistence type="predicted"/>
<sequence length="392" mass="41658">MKKQWSLLLVMLFSLGMLLAACGGGDNGGNDAGEDGGGDETANESMVELQLGTGSTGGTYYPLGQEIANVLNDNVDIEGFDVSAVSSDASVDNLAQIGRGDMQFGLSVHLTALQALDGEGDFNGTTIDNFGFMGHVYPEVMQVVTTEGTGITSIEELEGKSVNLGPPGSATNSAAKLILEAHGLEEGDYEAYEEGFGDAAGRLQDGNLDANFGLLGLPAGNVNELATQRDVVILPIEGEALDYIEENSDYGQMDIEADVYDFLDEPVSTVTAYAILVGSTDQIDEDTAYEITKQLYENADSISHQQSEFMTMENITNGSEGLPLHPGSERYFEEEGLLDGSNDGSEEEAAEEDASEEADNAEEETDEDTSTEEDTEETDAGNEEASEEESEE</sequence>
<dbReference type="SUPFAM" id="SSF53850">
    <property type="entry name" value="Periplasmic binding protein-like II"/>
    <property type="match status" value="1"/>
</dbReference>
<dbReference type="EMBL" id="FNDK01000018">
    <property type="protein sequence ID" value="SDI01614.1"/>
    <property type="molecule type" value="Genomic_DNA"/>
</dbReference>
<keyword evidence="2" id="KW-0732">Signal</keyword>
<dbReference type="PANTHER" id="PTHR42941:SF1">
    <property type="entry name" value="SLL1037 PROTEIN"/>
    <property type="match status" value="1"/>
</dbReference>
<feature type="signal peptide" evidence="2">
    <location>
        <begin position="1"/>
        <end position="20"/>
    </location>
</feature>